<sequence>MPKASKNPRARLHSKAAASAKVAKVEATVAEPESIADPETVLVSSLPITTGGGKKARYAGVESKLPAAALKAQYLQTSLHPYSRSHMRRIKRKAKEDLSGGSLAAVQEALLGTLVTEDEDMAVEGQEKEEMDDADYDEVEYQGRRKRKRGKKAAAATGESAQVPVVSNAGFTMIGEGKGRTLKPKQRQQEILKGRARVGAVIANPIFKSNPFAAIREHAGNTLVKHTATST</sequence>
<evidence type="ECO:0000313" key="2">
    <source>
        <dbReference type="Proteomes" id="UP001234202"/>
    </source>
</evidence>
<protein>
    <submittedName>
        <fullName evidence="1">Uncharacterized protein</fullName>
    </submittedName>
</protein>
<dbReference type="EMBL" id="JASBWV010000023">
    <property type="protein sequence ID" value="KAJ9119817.1"/>
    <property type="molecule type" value="Genomic_DNA"/>
</dbReference>
<comment type="caution">
    <text evidence="1">The sequence shown here is derived from an EMBL/GenBank/DDBJ whole genome shotgun (WGS) entry which is preliminary data.</text>
</comment>
<name>A0ACC2X956_9TREE</name>
<accession>A0ACC2X956</accession>
<proteinExistence type="predicted"/>
<gene>
    <name evidence="1" type="ORF">QFC24_005530</name>
</gene>
<dbReference type="Proteomes" id="UP001234202">
    <property type="component" value="Unassembled WGS sequence"/>
</dbReference>
<reference evidence="1" key="1">
    <citation type="submission" date="2023-04" db="EMBL/GenBank/DDBJ databases">
        <title>Draft Genome sequencing of Naganishia species isolated from polar environments using Oxford Nanopore Technology.</title>
        <authorList>
            <person name="Leo P."/>
            <person name="Venkateswaran K."/>
        </authorList>
    </citation>
    <scope>NUCLEOTIDE SEQUENCE</scope>
    <source>
        <strain evidence="1">DBVPG 5303</strain>
    </source>
</reference>
<organism evidence="1 2">
    <name type="scientific">Naganishia onofrii</name>
    <dbReference type="NCBI Taxonomy" id="1851511"/>
    <lineage>
        <taxon>Eukaryota</taxon>
        <taxon>Fungi</taxon>
        <taxon>Dikarya</taxon>
        <taxon>Basidiomycota</taxon>
        <taxon>Agaricomycotina</taxon>
        <taxon>Tremellomycetes</taxon>
        <taxon>Filobasidiales</taxon>
        <taxon>Filobasidiaceae</taxon>
        <taxon>Naganishia</taxon>
    </lineage>
</organism>
<evidence type="ECO:0000313" key="1">
    <source>
        <dbReference type="EMBL" id="KAJ9119817.1"/>
    </source>
</evidence>
<keyword evidence="2" id="KW-1185">Reference proteome</keyword>